<feature type="domain" description="VWFA" evidence="4">
    <location>
        <begin position="327"/>
        <end position="503"/>
    </location>
</feature>
<dbReference type="InterPro" id="IPR013642">
    <property type="entry name" value="CLCA_N"/>
</dbReference>
<dbReference type="Proteomes" id="UP000694845">
    <property type="component" value="Unplaced"/>
</dbReference>
<protein>
    <submittedName>
        <fullName evidence="6">Calcium-activated chloride channel regulator 1-like</fullName>
    </submittedName>
</protein>
<keyword evidence="2" id="KW-0472">Membrane</keyword>
<dbReference type="Gene3D" id="3.40.50.410">
    <property type="entry name" value="von Willebrand factor, type A domain"/>
    <property type="match status" value="1"/>
</dbReference>
<keyword evidence="2" id="KW-1133">Transmembrane helix</keyword>
<dbReference type="PANTHER" id="PTHR10579">
    <property type="entry name" value="CALCIUM-ACTIVATED CHLORIDE CHANNEL REGULATOR"/>
    <property type="match status" value="1"/>
</dbReference>
<evidence type="ECO:0000256" key="2">
    <source>
        <dbReference type="SAM" id="Phobius"/>
    </source>
</evidence>
<feature type="transmembrane region" description="Helical" evidence="2">
    <location>
        <begin position="982"/>
        <end position="1008"/>
    </location>
</feature>
<evidence type="ECO:0000256" key="1">
    <source>
        <dbReference type="SAM" id="MobiDB-lite"/>
    </source>
</evidence>
<dbReference type="GeneID" id="110991161"/>
<dbReference type="Pfam" id="PF08434">
    <property type="entry name" value="CLCA"/>
    <property type="match status" value="1"/>
</dbReference>
<dbReference type="InterPro" id="IPR002035">
    <property type="entry name" value="VWF_A"/>
</dbReference>
<dbReference type="NCBIfam" id="NF041940">
    <property type="entry name" value="choice_anch_X"/>
    <property type="match status" value="1"/>
</dbReference>
<feature type="signal peptide" evidence="3">
    <location>
        <begin position="1"/>
        <end position="22"/>
    </location>
</feature>
<feature type="region of interest" description="Disordered" evidence="1">
    <location>
        <begin position="927"/>
        <end position="954"/>
    </location>
</feature>
<dbReference type="Gene3D" id="2.60.40.10">
    <property type="entry name" value="Immunoglobulins"/>
    <property type="match status" value="1"/>
</dbReference>
<sequence>MNLQGVILTVTAFLLVHSNVDALTRPSSIRLENNGYTGIVVAIHSSVAESDALIERIKYMFTEGSKYLYEATRKRAYFKEVTILVPKSWTPKPEYQLPGNMTFDYADVIVAPPNPRWAPLQYTKQYQGCGKQGVHIHFMDKFLTDPKTEHYYGPLGRVFVHEWGHFRWGLFDEYPDPVGDPDNYQEFYFSSLTQQFEGVRCSYEHNGIPLIFYSDSYRPCVGGPDTGYEDRCVYYISTNQDKVSSSIMFSTYPLTPIKYFCDDDTSDTPNLHNREAPNKHNRLCGGRSNWEVLQDHQDFRNNSNPPVDLNEDDLIPNITIVQHQDIRVVLLLDTSGSMSSGSRFEKMISSSAKYISYTVLNGSYIGIVEFNSFSTVLEPLRLVANDTDRHALLSSLPTSPGGGTGIGGGLLKAVQTLSEGNMDSAGGIILLITDGQENESPSVADVMDDIIESGVVVYTLAFTQDADHILPKLSEATGGKAYFYSNDGGSESNALDEAFAATMQRGDVGDADKRVQLMGTSWSLASGEARTGSVFLDSTLGRNTEFVFSWTKENKLAINVTIKSPNGSFIYCSHDCSDVSFRILSVSIPGQAEAGPWEFTVFNLLTSTEEVTITISSHPANDDVEPIIVTSELSDSTAAFASGEPLVAYAEVRQGFSPMIYANVWATIERPGGYDPIKIQLLDNGAGSDVTKNDGVYSRYFTEVTGVGYYGVKIDVDNNNGNAIIIDSVPFSKSRPIVDPEEALNMTDIGGVKIPAPGAPPAEPTGKPAPAFNRGISGGSSRVDDLPSGFLPGDDLFPPDDVLDLRVSNTSFQDGTVTLAWTAPGDDLDSGSASWYEVIRAESIQAWQNDSTPDSHLILNSSHILQGNLSAPQEFGNEEEFVVLAPVPEDATVASYAFVLRAVDDAGNPSGFSNAIQAVLREYVPEPLPVTTDRPETTLTPPPSGSEPTDLPKLTVTRPTSVPVTTDLPLVTASPPSLGLQWWHIALITVGGLGTLTLLVLVIACVALKSTPSKIAPTPVINVEEAGHVNCMALDDFNENVL</sequence>
<dbReference type="InterPro" id="IPR051266">
    <property type="entry name" value="CLCR"/>
</dbReference>
<dbReference type="PANTHER" id="PTHR10579:SF177">
    <property type="entry name" value="CALCIUM-ACTIVATED CHLORIDE CHANNEL REGULATOR 4-LIKE PROTEIN"/>
    <property type="match status" value="1"/>
</dbReference>
<evidence type="ECO:0000313" key="5">
    <source>
        <dbReference type="Proteomes" id="UP000694845"/>
    </source>
</evidence>
<dbReference type="Pfam" id="PF00092">
    <property type="entry name" value="VWA"/>
    <property type="match status" value="1"/>
</dbReference>
<feature type="chain" id="PRO_5034497183" evidence="3">
    <location>
        <begin position="23"/>
        <end position="1042"/>
    </location>
</feature>
<accession>A0A8B8A2X6</accession>
<gene>
    <name evidence="6" type="primary">LOC110991161</name>
</gene>
<proteinExistence type="predicted"/>
<dbReference type="KEGG" id="aplc:110991161"/>
<dbReference type="AlphaFoldDB" id="A0A8B8A2X6"/>
<name>A0A8B8A2X6_ACAPL</name>
<keyword evidence="3" id="KW-0732">Signal</keyword>
<keyword evidence="5" id="KW-1185">Reference proteome</keyword>
<keyword evidence="2" id="KW-0812">Transmembrane</keyword>
<dbReference type="OrthoDB" id="687730at2759"/>
<dbReference type="SMART" id="SM00327">
    <property type="entry name" value="VWA"/>
    <property type="match status" value="1"/>
</dbReference>
<dbReference type="OMA" id="FQAITHD"/>
<organism evidence="5 6">
    <name type="scientific">Acanthaster planci</name>
    <name type="common">Crown-of-thorns starfish</name>
    <dbReference type="NCBI Taxonomy" id="133434"/>
    <lineage>
        <taxon>Eukaryota</taxon>
        <taxon>Metazoa</taxon>
        <taxon>Echinodermata</taxon>
        <taxon>Eleutherozoa</taxon>
        <taxon>Asterozoa</taxon>
        <taxon>Asteroidea</taxon>
        <taxon>Valvatacea</taxon>
        <taxon>Valvatida</taxon>
        <taxon>Acanthasteridae</taxon>
        <taxon>Acanthaster</taxon>
    </lineage>
</organism>
<evidence type="ECO:0000256" key="3">
    <source>
        <dbReference type="SAM" id="SignalP"/>
    </source>
</evidence>
<dbReference type="SUPFAM" id="SSF53300">
    <property type="entry name" value="vWA-like"/>
    <property type="match status" value="1"/>
</dbReference>
<evidence type="ECO:0000313" key="6">
    <source>
        <dbReference type="RefSeq" id="XP_022112073.1"/>
    </source>
</evidence>
<dbReference type="InterPro" id="IPR013783">
    <property type="entry name" value="Ig-like_fold"/>
</dbReference>
<dbReference type="InterPro" id="IPR036465">
    <property type="entry name" value="vWFA_dom_sf"/>
</dbReference>
<dbReference type="RefSeq" id="XP_022112073.1">
    <property type="nucleotide sequence ID" value="XM_022256381.1"/>
</dbReference>
<reference evidence="6" key="1">
    <citation type="submission" date="2025-08" db="UniProtKB">
        <authorList>
            <consortium name="RefSeq"/>
        </authorList>
    </citation>
    <scope>IDENTIFICATION</scope>
</reference>
<evidence type="ECO:0000259" key="4">
    <source>
        <dbReference type="PROSITE" id="PS50234"/>
    </source>
</evidence>
<dbReference type="CDD" id="cd00198">
    <property type="entry name" value="vWFA"/>
    <property type="match status" value="1"/>
</dbReference>
<dbReference type="PROSITE" id="PS50234">
    <property type="entry name" value="VWFA"/>
    <property type="match status" value="1"/>
</dbReference>